<gene>
    <name evidence="2" type="ordered locus">IALB_0183</name>
</gene>
<dbReference type="Proteomes" id="UP000007394">
    <property type="component" value="Chromosome"/>
</dbReference>
<dbReference type="AlphaFoldDB" id="I0AFY8"/>
<accession>I0AFY8</accession>
<name>I0AFY8_IGNAJ</name>
<feature type="transmembrane region" description="Helical" evidence="1">
    <location>
        <begin position="91"/>
        <end position="115"/>
    </location>
</feature>
<dbReference type="STRING" id="945713.IALB_0183"/>
<organism evidence="2 3">
    <name type="scientific">Ignavibacterium album (strain DSM 19864 / JCM 16511 / NBRC 101810 / Mat9-16)</name>
    <dbReference type="NCBI Taxonomy" id="945713"/>
    <lineage>
        <taxon>Bacteria</taxon>
        <taxon>Pseudomonadati</taxon>
        <taxon>Ignavibacteriota</taxon>
        <taxon>Ignavibacteria</taxon>
        <taxon>Ignavibacteriales</taxon>
        <taxon>Ignavibacteriaceae</taxon>
        <taxon>Ignavibacterium</taxon>
    </lineage>
</organism>
<dbReference type="EMBL" id="CP003418">
    <property type="protein sequence ID" value="AFH47895.1"/>
    <property type="molecule type" value="Genomic_DNA"/>
</dbReference>
<dbReference type="KEGG" id="ial:IALB_0183"/>
<evidence type="ECO:0000313" key="3">
    <source>
        <dbReference type="Proteomes" id="UP000007394"/>
    </source>
</evidence>
<feature type="transmembrane region" description="Helical" evidence="1">
    <location>
        <begin position="29"/>
        <end position="48"/>
    </location>
</feature>
<feature type="transmembrane region" description="Helical" evidence="1">
    <location>
        <begin position="60"/>
        <end position="79"/>
    </location>
</feature>
<evidence type="ECO:0000256" key="1">
    <source>
        <dbReference type="SAM" id="Phobius"/>
    </source>
</evidence>
<dbReference type="RefSeq" id="WP_014559055.1">
    <property type="nucleotide sequence ID" value="NC_017464.1"/>
</dbReference>
<keyword evidence="1" id="KW-1133">Transmembrane helix</keyword>
<keyword evidence="1" id="KW-0812">Transmembrane</keyword>
<feature type="transmembrane region" description="Helical" evidence="1">
    <location>
        <begin position="5"/>
        <end position="23"/>
    </location>
</feature>
<sequence length="122" mass="13374">MTKFSIVLGIIFIIMGLYGYFGISSESITALIPTFFGIPLLILGWLGLNEKYLKHAMHGAAVLTLLGFVGTVSGLIKFFKMLGGEEMQRPAAVTVQAIMAILCLLFLVFAVKSFIDARRNKK</sequence>
<dbReference type="eggNOG" id="ENOG5033633">
    <property type="taxonomic scope" value="Bacteria"/>
</dbReference>
<dbReference type="OrthoDB" id="1525223at2"/>
<keyword evidence="3" id="KW-1185">Reference proteome</keyword>
<proteinExistence type="predicted"/>
<protein>
    <submittedName>
        <fullName evidence="2">Uncharacterized protein</fullName>
    </submittedName>
</protein>
<keyword evidence="1" id="KW-0472">Membrane</keyword>
<reference evidence="2 3" key="1">
    <citation type="journal article" date="2012" name="Front. Microbiol.">
        <title>Complete genome of Ignavibacterium album, a metabolically versatile, flagellated, facultative anaerobe from the phylum Chlorobi.</title>
        <authorList>
            <person name="Liu Z."/>
            <person name="Frigaard N.-U."/>
            <person name="Vogl K."/>
            <person name="Iino T."/>
            <person name="Ohkuma M."/>
            <person name="Overmann J."/>
            <person name="Bryant D.A."/>
        </authorList>
    </citation>
    <scope>NUCLEOTIDE SEQUENCE [LARGE SCALE GENOMIC DNA]</scope>
    <source>
        <strain evidence="3">DSM 19864 / JCM 16511 / NBRC 101810 / Mat9-16</strain>
    </source>
</reference>
<evidence type="ECO:0000313" key="2">
    <source>
        <dbReference type="EMBL" id="AFH47895.1"/>
    </source>
</evidence>
<dbReference type="HOGENOM" id="CLU_159952_0_0_10"/>